<sequence length="52" mass="5567">MKWEGGQECLSGRPVCCIGGRRGIRQGCVPEGLLPGSRNEAIHCTKKSPKGK</sequence>
<reference evidence="2" key="1">
    <citation type="submission" date="2016-10" db="EMBL/GenBank/DDBJ databases">
        <authorList>
            <person name="Wegmann U."/>
        </authorList>
    </citation>
    <scope>NUCLEOTIDE SEQUENCE [LARGE SCALE GENOMIC DNA]</scope>
</reference>
<name>A0A1K1LG57_9BACT</name>
<accession>A0A1K1LG57</accession>
<dbReference type="AlphaFoldDB" id="A0A1K1LG57"/>
<proteinExistence type="predicted"/>
<organism evidence="1 2">
    <name type="scientific">Desulfovibrio piger</name>
    <dbReference type="NCBI Taxonomy" id="901"/>
    <lineage>
        <taxon>Bacteria</taxon>
        <taxon>Pseudomonadati</taxon>
        <taxon>Thermodesulfobacteriota</taxon>
        <taxon>Desulfovibrionia</taxon>
        <taxon>Desulfovibrionales</taxon>
        <taxon>Desulfovibrionaceae</taxon>
        <taxon>Desulfovibrio</taxon>
    </lineage>
</organism>
<dbReference type="KEGG" id="dpg:DESPIGER_1838"/>
<keyword evidence="2" id="KW-1185">Reference proteome</keyword>
<gene>
    <name evidence="1" type="ORF">DESPIGER_1838</name>
</gene>
<evidence type="ECO:0000313" key="2">
    <source>
        <dbReference type="Proteomes" id="UP000186323"/>
    </source>
</evidence>
<protein>
    <submittedName>
        <fullName evidence="1">Uncharacterized protein</fullName>
    </submittedName>
</protein>
<evidence type="ECO:0000313" key="1">
    <source>
        <dbReference type="EMBL" id="SFV73667.1"/>
    </source>
</evidence>
<dbReference type="EMBL" id="LT630450">
    <property type="protein sequence ID" value="SFV73667.1"/>
    <property type="molecule type" value="Genomic_DNA"/>
</dbReference>
<dbReference type="Proteomes" id="UP000186323">
    <property type="component" value="Chromosome I"/>
</dbReference>